<dbReference type="InterPro" id="IPR007387">
    <property type="entry name" value="TRAP_DctQ"/>
</dbReference>
<keyword evidence="12" id="KW-1185">Reference proteome</keyword>
<dbReference type="PANTHER" id="PTHR35011:SF4">
    <property type="entry name" value="SLL1102 PROTEIN"/>
    <property type="match status" value="1"/>
</dbReference>
<name>A0ABW8NGF0_9GAMM</name>
<keyword evidence="2 9" id="KW-0813">Transport</keyword>
<comment type="subcellular location">
    <subcellularLocation>
        <location evidence="1 9">Cell inner membrane</location>
        <topology evidence="1 9">Multi-pass membrane protein</topology>
    </subcellularLocation>
</comment>
<dbReference type="Proteomes" id="UP001620597">
    <property type="component" value="Unassembled WGS sequence"/>
</dbReference>
<dbReference type="EMBL" id="JBBKTX010000006">
    <property type="protein sequence ID" value="MFK4752037.1"/>
    <property type="molecule type" value="Genomic_DNA"/>
</dbReference>
<feature type="transmembrane region" description="Helical" evidence="9">
    <location>
        <begin position="12"/>
        <end position="33"/>
    </location>
</feature>
<evidence type="ECO:0000256" key="1">
    <source>
        <dbReference type="ARBA" id="ARBA00004429"/>
    </source>
</evidence>
<keyword evidence="5 9" id="KW-0812">Transmembrane</keyword>
<feature type="transmembrane region" description="Helical" evidence="9">
    <location>
        <begin position="135"/>
        <end position="160"/>
    </location>
</feature>
<evidence type="ECO:0000256" key="8">
    <source>
        <dbReference type="ARBA" id="ARBA00038436"/>
    </source>
</evidence>
<keyword evidence="6 9" id="KW-1133">Transmembrane helix</keyword>
<comment type="caution">
    <text evidence="9">Lacks conserved residue(s) required for the propagation of feature annotation.</text>
</comment>
<dbReference type="InterPro" id="IPR055348">
    <property type="entry name" value="DctQ"/>
</dbReference>
<protein>
    <recommendedName>
        <fullName evidence="9">TRAP transporter small permease protein</fullName>
    </recommendedName>
</protein>
<proteinExistence type="inferred from homology"/>
<accession>A0ABW8NGF0</accession>
<dbReference type="PANTHER" id="PTHR35011">
    <property type="entry name" value="2,3-DIKETO-L-GULONATE TRAP TRANSPORTER SMALL PERMEASE PROTEIN YIAM"/>
    <property type="match status" value="1"/>
</dbReference>
<evidence type="ECO:0000256" key="5">
    <source>
        <dbReference type="ARBA" id="ARBA00022692"/>
    </source>
</evidence>
<sequence>MLVRLERAINRFSDLLGTISAVLFVIMLVNVFVDVVLRYALNTVFIGSQEMEWHLFAAMFMLAVPYTLRAEGHVRVDLVYERLPMAMKNWIDIGGGLLLLLPFCLLVGYYGIGFAHEAWELGETSGDPGGLPARWVIKAVIPLAFFATSISGVGMILSAVNELRGVKHEHHKEAAL</sequence>
<evidence type="ECO:0000256" key="4">
    <source>
        <dbReference type="ARBA" id="ARBA00022519"/>
    </source>
</evidence>
<reference evidence="11 12" key="1">
    <citation type="submission" date="2024-03" db="EMBL/GenBank/DDBJ databases">
        <title>High-quality draft genome sequence of Oceanobacter sp. wDCs-4.</title>
        <authorList>
            <person name="Dong C."/>
        </authorList>
    </citation>
    <scope>NUCLEOTIDE SEQUENCE [LARGE SCALE GENOMIC DNA]</scope>
    <source>
        <strain evidence="12">wDCs-4</strain>
    </source>
</reference>
<feature type="domain" description="Tripartite ATP-independent periplasmic transporters DctQ component" evidence="10">
    <location>
        <begin position="27"/>
        <end position="160"/>
    </location>
</feature>
<evidence type="ECO:0000256" key="6">
    <source>
        <dbReference type="ARBA" id="ARBA00022989"/>
    </source>
</evidence>
<comment type="similarity">
    <text evidence="8 9">Belongs to the TRAP transporter small permease family.</text>
</comment>
<evidence type="ECO:0000313" key="12">
    <source>
        <dbReference type="Proteomes" id="UP001620597"/>
    </source>
</evidence>
<keyword evidence="7 9" id="KW-0472">Membrane</keyword>
<evidence type="ECO:0000256" key="9">
    <source>
        <dbReference type="RuleBase" id="RU369079"/>
    </source>
</evidence>
<comment type="function">
    <text evidence="9">Part of the tripartite ATP-independent periplasmic (TRAP) transport system.</text>
</comment>
<dbReference type="Pfam" id="PF04290">
    <property type="entry name" value="DctQ"/>
    <property type="match status" value="1"/>
</dbReference>
<keyword evidence="4 9" id="KW-0997">Cell inner membrane</keyword>
<keyword evidence="3" id="KW-1003">Cell membrane</keyword>
<evidence type="ECO:0000256" key="2">
    <source>
        <dbReference type="ARBA" id="ARBA00022448"/>
    </source>
</evidence>
<evidence type="ECO:0000259" key="10">
    <source>
        <dbReference type="Pfam" id="PF04290"/>
    </source>
</evidence>
<organism evidence="11 12">
    <name type="scientific">Oceanobacter antarcticus</name>
    <dbReference type="NCBI Taxonomy" id="3133425"/>
    <lineage>
        <taxon>Bacteria</taxon>
        <taxon>Pseudomonadati</taxon>
        <taxon>Pseudomonadota</taxon>
        <taxon>Gammaproteobacteria</taxon>
        <taxon>Oceanospirillales</taxon>
        <taxon>Oceanospirillaceae</taxon>
        <taxon>Oceanobacter</taxon>
    </lineage>
</organism>
<comment type="subunit">
    <text evidence="9">The complex comprises the extracytoplasmic solute receptor protein and the two transmembrane proteins.</text>
</comment>
<evidence type="ECO:0000313" key="11">
    <source>
        <dbReference type="EMBL" id="MFK4752037.1"/>
    </source>
</evidence>
<dbReference type="RefSeq" id="WP_416205376.1">
    <property type="nucleotide sequence ID" value="NZ_JBBKTX010000006.1"/>
</dbReference>
<evidence type="ECO:0000256" key="3">
    <source>
        <dbReference type="ARBA" id="ARBA00022475"/>
    </source>
</evidence>
<gene>
    <name evidence="11" type="ORF">WG929_06420</name>
</gene>
<feature type="transmembrane region" description="Helical" evidence="9">
    <location>
        <begin position="90"/>
        <end position="115"/>
    </location>
</feature>
<evidence type="ECO:0000256" key="7">
    <source>
        <dbReference type="ARBA" id="ARBA00023136"/>
    </source>
</evidence>
<comment type="caution">
    <text evidence="11">The sequence shown here is derived from an EMBL/GenBank/DDBJ whole genome shotgun (WGS) entry which is preliminary data.</text>
</comment>